<keyword evidence="3" id="KW-0503">Monooxygenase</keyword>
<dbReference type="InterPro" id="IPR007138">
    <property type="entry name" value="ABM_dom"/>
</dbReference>
<feature type="domain" description="ABM" evidence="1">
    <location>
        <begin position="7"/>
        <end position="101"/>
    </location>
</feature>
<dbReference type="EMBL" id="CP060016">
    <property type="protein sequence ID" value="UNB99856.1"/>
    <property type="molecule type" value="Genomic_DNA"/>
</dbReference>
<accession>A0AAX2ZWT7</accession>
<dbReference type="EMBL" id="AP022579">
    <property type="protein sequence ID" value="BBX89541.1"/>
    <property type="molecule type" value="Genomic_DNA"/>
</dbReference>
<dbReference type="RefSeq" id="WP_077741789.1">
    <property type="nucleotide sequence ID" value="NZ_AP022579.1"/>
</dbReference>
<protein>
    <submittedName>
        <fullName evidence="2 3">Monooxygenase</fullName>
    </submittedName>
</protein>
<reference evidence="3 5" key="3">
    <citation type="journal article" date="2022" name="BMC Genomics">
        <title>Comparative genome analysis of mycobacteria focusing on tRNA and non-coding RNA.</title>
        <authorList>
            <person name="Behra P.R.K."/>
            <person name="Pettersson B.M.F."/>
            <person name="Ramesh M."/>
            <person name="Das S."/>
            <person name="Dasgupta S."/>
            <person name="Kirsebom L.A."/>
        </authorList>
    </citation>
    <scope>NUCLEOTIDE SEQUENCE [LARGE SCALE GENOMIC DNA]</scope>
    <source>
        <strain evidence="3 5">DSM 44677</strain>
    </source>
</reference>
<reference evidence="2" key="2">
    <citation type="submission" date="2020-02" db="EMBL/GenBank/DDBJ databases">
        <authorList>
            <person name="Matsumoto Y."/>
            <person name="Kinjo T."/>
            <person name="Motooka D."/>
            <person name="Nabeya D."/>
            <person name="Jung N."/>
            <person name="Uechi K."/>
            <person name="Horii T."/>
            <person name="Iida T."/>
            <person name="Fujita J."/>
            <person name="Nakamura S."/>
        </authorList>
    </citation>
    <scope>NUCLEOTIDE SEQUENCE</scope>
    <source>
        <strain evidence="2">JCM 15653</strain>
    </source>
</reference>
<dbReference type="SUPFAM" id="SSF54909">
    <property type="entry name" value="Dimeric alpha+beta barrel"/>
    <property type="match status" value="1"/>
</dbReference>
<evidence type="ECO:0000259" key="1">
    <source>
        <dbReference type="PROSITE" id="PS51725"/>
    </source>
</evidence>
<gene>
    <name evidence="3" type="ORF">H5U98_31230</name>
    <name evidence="2" type="ORF">MBOE_11900</name>
</gene>
<dbReference type="InterPro" id="IPR011008">
    <property type="entry name" value="Dimeric_a/b-barrel"/>
</dbReference>
<name>A0AAX2ZWT7_9MYCO</name>
<sequence>MTNTEPVTLINVFEVPQDELDAFAADWHTRAEFMSRQPGFRSFRLHRALAPDSKFQLVNVAEWDSAEALQAALAQPEFQAGIHHVAETFSTIAHPGLYRVVEEFTA</sequence>
<organism evidence="3 5">
    <name type="scientific">Mycolicibacterium boenickei</name>
    <dbReference type="NCBI Taxonomy" id="146017"/>
    <lineage>
        <taxon>Bacteria</taxon>
        <taxon>Bacillati</taxon>
        <taxon>Actinomycetota</taxon>
        <taxon>Actinomycetes</taxon>
        <taxon>Mycobacteriales</taxon>
        <taxon>Mycobacteriaceae</taxon>
        <taxon>Mycolicibacterium</taxon>
    </lineage>
</organism>
<keyword evidence="3" id="KW-0560">Oxidoreductase</keyword>
<evidence type="ECO:0000313" key="3">
    <source>
        <dbReference type="EMBL" id="UNB99856.1"/>
    </source>
</evidence>
<dbReference type="GO" id="GO:0004497">
    <property type="term" value="F:monooxygenase activity"/>
    <property type="evidence" value="ECO:0007669"/>
    <property type="project" value="UniProtKB-KW"/>
</dbReference>
<proteinExistence type="predicted"/>
<dbReference type="PROSITE" id="PS51725">
    <property type="entry name" value="ABM"/>
    <property type="match status" value="1"/>
</dbReference>
<reference evidence="2 4" key="1">
    <citation type="journal article" date="2019" name="Emerg. Microbes Infect.">
        <title>Comprehensive subspecies identification of 175 nontuberculous mycobacteria species based on 7547 genomic profiles.</title>
        <authorList>
            <person name="Matsumoto Y."/>
            <person name="Kinjo T."/>
            <person name="Motooka D."/>
            <person name="Nabeya D."/>
            <person name="Jung N."/>
            <person name="Uechi K."/>
            <person name="Horii T."/>
            <person name="Iida T."/>
            <person name="Fujita J."/>
            <person name="Nakamura S."/>
        </authorList>
    </citation>
    <scope>NUCLEOTIDE SEQUENCE [LARGE SCALE GENOMIC DNA]</scope>
    <source>
        <strain evidence="2 4">JCM 15653</strain>
    </source>
</reference>
<dbReference type="Proteomes" id="UP000466683">
    <property type="component" value="Chromosome"/>
</dbReference>
<dbReference type="Pfam" id="PF03992">
    <property type="entry name" value="ABM"/>
    <property type="match status" value="1"/>
</dbReference>
<dbReference type="AlphaFoldDB" id="A0AAX2ZWT7"/>
<keyword evidence="4" id="KW-1185">Reference proteome</keyword>
<dbReference type="Proteomes" id="UP001162885">
    <property type="component" value="Chromosome"/>
</dbReference>
<evidence type="ECO:0000313" key="2">
    <source>
        <dbReference type="EMBL" id="BBX89541.1"/>
    </source>
</evidence>
<evidence type="ECO:0000313" key="5">
    <source>
        <dbReference type="Proteomes" id="UP001162885"/>
    </source>
</evidence>
<dbReference type="Gene3D" id="3.30.70.100">
    <property type="match status" value="1"/>
</dbReference>
<evidence type="ECO:0000313" key="4">
    <source>
        <dbReference type="Proteomes" id="UP000466683"/>
    </source>
</evidence>